<dbReference type="Gene3D" id="6.10.340.10">
    <property type="match status" value="1"/>
</dbReference>
<evidence type="ECO:0000259" key="6">
    <source>
        <dbReference type="PROSITE" id="PS50885"/>
    </source>
</evidence>
<dbReference type="InterPro" id="IPR003660">
    <property type="entry name" value="HAMP_dom"/>
</dbReference>
<dbReference type="Pfam" id="PF00672">
    <property type="entry name" value="HAMP"/>
    <property type="match status" value="1"/>
</dbReference>
<evidence type="ECO:0000313" key="8">
    <source>
        <dbReference type="Proteomes" id="UP001244297"/>
    </source>
</evidence>
<evidence type="ECO:0000256" key="4">
    <source>
        <dbReference type="SAM" id="Phobius"/>
    </source>
</evidence>
<keyword evidence="1 3" id="KW-0807">Transducer</keyword>
<protein>
    <submittedName>
        <fullName evidence="7">HAMP domain-containing methyl-accepting chemotaxis protein</fullName>
    </submittedName>
</protein>
<reference evidence="8" key="1">
    <citation type="journal article" date="2019" name="Int. J. Syst. Evol. Microbiol.">
        <title>The Global Catalogue of Microorganisms (GCM) 10K type strain sequencing project: providing services to taxonomists for standard genome sequencing and annotation.</title>
        <authorList>
            <consortium name="The Broad Institute Genomics Platform"/>
            <consortium name="The Broad Institute Genome Sequencing Center for Infectious Disease"/>
            <person name="Wu L."/>
            <person name="Ma J."/>
        </authorList>
    </citation>
    <scope>NUCLEOTIDE SEQUENCE [LARGE SCALE GENOMIC DNA]</scope>
    <source>
        <strain evidence="8">CECT 7806</strain>
    </source>
</reference>
<evidence type="ECO:0000256" key="2">
    <source>
        <dbReference type="ARBA" id="ARBA00029447"/>
    </source>
</evidence>
<dbReference type="SMART" id="SM00304">
    <property type="entry name" value="HAMP"/>
    <property type="match status" value="1"/>
</dbReference>
<organism evidence="7 8">
    <name type="scientific">Methylobacterium longum</name>
    <dbReference type="NCBI Taxonomy" id="767694"/>
    <lineage>
        <taxon>Bacteria</taxon>
        <taxon>Pseudomonadati</taxon>
        <taxon>Pseudomonadota</taxon>
        <taxon>Alphaproteobacteria</taxon>
        <taxon>Hyphomicrobiales</taxon>
        <taxon>Methylobacteriaceae</taxon>
        <taxon>Methylobacterium</taxon>
    </lineage>
</organism>
<dbReference type="RefSeq" id="WP_238287731.1">
    <property type="nucleotide sequence ID" value="NZ_BPQS01000011.1"/>
</dbReference>
<dbReference type="SUPFAM" id="SSF58104">
    <property type="entry name" value="Methyl-accepting chemotaxis protein (MCP) signaling domain"/>
    <property type="match status" value="1"/>
</dbReference>
<dbReference type="PROSITE" id="PS50111">
    <property type="entry name" value="CHEMOTAXIS_TRANSDUC_2"/>
    <property type="match status" value="1"/>
</dbReference>
<keyword evidence="4" id="KW-0812">Transmembrane</keyword>
<dbReference type="SMART" id="SM00283">
    <property type="entry name" value="MA"/>
    <property type="match status" value="1"/>
</dbReference>
<accession>A0ABT8AXQ4</accession>
<feature type="transmembrane region" description="Helical" evidence="4">
    <location>
        <begin position="321"/>
        <end position="344"/>
    </location>
</feature>
<sequence>MRLSIRFVLMSILMLASVMAIAIAALDVARSKTRLDTAVRAAEYVEIDRNLFASLNQLRAERGWSLNALLLEPDAGRVQRQIALEARDIFDAAVDDALAELDRLGDAPLAAKSAELRIHVDDLRRLRPALDAAFDQPAAARDPVLRQTLSDAGLSALVAFEAASDAAEAEIQATESDFGSFLDARAATWLTRTTSSRVASQVSELLTIGRPATPADWTQLNAAASEARSAWTLARRVVATADFDPAVKAAYDRADAVNFTGRLAEIRRVALADVAAGREISIASAEWDETILAQQTIADAALAVIDSALGRARAVAARARWGLQLAVAAILIAAGLVVAAILIVQFHVVRRLFGLADTMRRLTAGHLDTPVPGTRRNDEIGDMAVAVQVFKDNLLRTRDLERDAVENRGRAEAQRRAAMHRMADTFERAAGEIVGMVSSSAGALQSTAQNLATTAADTADRSTQVAAAAAEAASNVGTVAAAAEELGASVKEIGRQVSGSADLARAAVGEADQTAALVQALSGSVTRISDVVGLISGIAAQTNLLALNATIEAARAGEAGRGFAVVAAEVKALADQTAKATDDIGRQIGQVQGATGEAVSAIGVIAARIREISTVAAMIAAAVEEQDAATQEIVRNVEQASIGTSAVTGTIAGVAGAAENTGAAAGAVLTSATQLSLQSEHLTDEVERFLATVRAA</sequence>
<keyword evidence="4" id="KW-0472">Membrane</keyword>
<dbReference type="CDD" id="cd06225">
    <property type="entry name" value="HAMP"/>
    <property type="match status" value="1"/>
</dbReference>
<dbReference type="InterPro" id="IPR004089">
    <property type="entry name" value="MCPsignal_dom"/>
</dbReference>
<evidence type="ECO:0000256" key="3">
    <source>
        <dbReference type="PROSITE-ProRule" id="PRU00284"/>
    </source>
</evidence>
<feature type="domain" description="Methyl-accepting transducer" evidence="5">
    <location>
        <begin position="440"/>
        <end position="676"/>
    </location>
</feature>
<keyword evidence="4" id="KW-1133">Transmembrane helix</keyword>
<evidence type="ECO:0000259" key="5">
    <source>
        <dbReference type="PROSITE" id="PS50111"/>
    </source>
</evidence>
<dbReference type="Gene3D" id="1.10.287.950">
    <property type="entry name" value="Methyl-accepting chemotaxis protein"/>
    <property type="match status" value="1"/>
</dbReference>
<comment type="caution">
    <text evidence="7">The sequence shown here is derived from an EMBL/GenBank/DDBJ whole genome shotgun (WGS) entry which is preliminary data.</text>
</comment>
<comment type="similarity">
    <text evidence="2">Belongs to the methyl-accepting chemotaxis (MCP) protein family.</text>
</comment>
<keyword evidence="8" id="KW-1185">Reference proteome</keyword>
<feature type="domain" description="HAMP" evidence="6">
    <location>
        <begin position="346"/>
        <end position="399"/>
    </location>
</feature>
<evidence type="ECO:0000256" key="1">
    <source>
        <dbReference type="ARBA" id="ARBA00023224"/>
    </source>
</evidence>
<evidence type="ECO:0000313" key="7">
    <source>
        <dbReference type="EMBL" id="MDN3574220.1"/>
    </source>
</evidence>
<dbReference type="PANTHER" id="PTHR32089">
    <property type="entry name" value="METHYL-ACCEPTING CHEMOTAXIS PROTEIN MCPB"/>
    <property type="match status" value="1"/>
</dbReference>
<proteinExistence type="inferred from homology"/>
<name>A0ABT8AXQ4_9HYPH</name>
<dbReference type="PANTHER" id="PTHR32089:SF112">
    <property type="entry name" value="LYSOZYME-LIKE PROTEIN-RELATED"/>
    <property type="match status" value="1"/>
</dbReference>
<dbReference type="EMBL" id="JAUFPT010000094">
    <property type="protein sequence ID" value="MDN3574220.1"/>
    <property type="molecule type" value="Genomic_DNA"/>
</dbReference>
<dbReference type="Proteomes" id="UP001244297">
    <property type="component" value="Unassembled WGS sequence"/>
</dbReference>
<dbReference type="Pfam" id="PF00015">
    <property type="entry name" value="MCPsignal"/>
    <property type="match status" value="1"/>
</dbReference>
<dbReference type="PROSITE" id="PS50885">
    <property type="entry name" value="HAMP"/>
    <property type="match status" value="1"/>
</dbReference>
<gene>
    <name evidence="7" type="ORF">QWZ18_26895</name>
</gene>